<evidence type="ECO:0000313" key="3">
    <source>
        <dbReference type="EMBL" id="RIH82766.1"/>
    </source>
</evidence>
<comment type="similarity">
    <text evidence="1">Belongs to the short-chain dehydrogenases/reductases (SDR) family.</text>
</comment>
<dbReference type="NCBIfam" id="NF012208">
    <property type="entry name" value="SDR_dihy_bifunc"/>
    <property type="match status" value="1"/>
</dbReference>
<dbReference type="SUPFAM" id="SSF51735">
    <property type="entry name" value="NAD(P)-binding Rossmann-fold domains"/>
    <property type="match status" value="1"/>
</dbReference>
<dbReference type="Gene3D" id="3.40.50.720">
    <property type="entry name" value="NAD(P)-binding Rossmann-like Domain"/>
    <property type="match status" value="1"/>
</dbReference>
<dbReference type="PANTHER" id="PTHR43639:SF1">
    <property type="entry name" value="SHORT-CHAIN DEHYDROGENASE_REDUCTASE FAMILY PROTEIN"/>
    <property type="match status" value="1"/>
</dbReference>
<sequence>MNGRGRVALVTGSARGIGRAILLGLAAQGFGVVVHYRSSEAEAEQTRAEAERLGVRAIKLQADVTDLEQAQGLVAQTARQMGGLHVLVNNVGDYLKKPIDELTPREWNSLLDSNLNAPFYLTQSAIPHMQAAGWGRVINIGYAGAQNLVARSGVTAYAIAKTGLILYSKALAKRLAPRGITVNVVAPGVAENSLSQPLEEIPMGRAARLDELTRAVLFFVDEGSAYLTGQVLEVAGGWNL</sequence>
<dbReference type="InterPro" id="IPR036291">
    <property type="entry name" value="NAD(P)-bd_dom_sf"/>
</dbReference>
<evidence type="ECO:0000256" key="1">
    <source>
        <dbReference type="ARBA" id="ARBA00006484"/>
    </source>
</evidence>
<keyword evidence="2 3" id="KW-0560">Oxidoreductase</keyword>
<gene>
    <name evidence="3" type="primary">fabG_5</name>
    <name evidence="3" type="ORF">Mrose_03269</name>
</gene>
<dbReference type="FunFam" id="3.40.50.720:FF:000173">
    <property type="entry name" value="3-oxoacyl-[acyl-carrier protein] reductase"/>
    <property type="match status" value="1"/>
</dbReference>
<dbReference type="EC" id="1.1.1.100" evidence="3"/>
<dbReference type="PRINTS" id="PR00081">
    <property type="entry name" value="GDHRDH"/>
</dbReference>
<dbReference type="Pfam" id="PF13561">
    <property type="entry name" value="adh_short_C2"/>
    <property type="match status" value="1"/>
</dbReference>
<dbReference type="EMBL" id="QWLA01000094">
    <property type="protein sequence ID" value="RIH82766.1"/>
    <property type="molecule type" value="Genomic_DNA"/>
</dbReference>
<dbReference type="PRINTS" id="PR00080">
    <property type="entry name" value="SDRFAMILY"/>
</dbReference>
<dbReference type="GO" id="GO:0004316">
    <property type="term" value="F:3-oxoacyl-[acyl-carrier-protein] reductase (NADPH) activity"/>
    <property type="evidence" value="ECO:0007669"/>
    <property type="project" value="UniProtKB-EC"/>
</dbReference>
<dbReference type="RefSeq" id="WP_119280134.1">
    <property type="nucleotide sequence ID" value="NZ_QWLA01000094.1"/>
</dbReference>
<dbReference type="PANTHER" id="PTHR43639">
    <property type="entry name" value="OXIDOREDUCTASE, SHORT-CHAIN DEHYDROGENASE/REDUCTASE FAMILY (AFU_ORTHOLOGUE AFUA_5G02870)"/>
    <property type="match status" value="1"/>
</dbReference>
<proteinExistence type="inferred from homology"/>
<name>A0A399EG92_9DEIN</name>
<organism evidence="3 4">
    <name type="scientific">Calidithermus roseus</name>
    <dbReference type="NCBI Taxonomy" id="1644118"/>
    <lineage>
        <taxon>Bacteria</taxon>
        <taxon>Thermotogati</taxon>
        <taxon>Deinococcota</taxon>
        <taxon>Deinococci</taxon>
        <taxon>Thermales</taxon>
        <taxon>Thermaceae</taxon>
        <taxon>Calidithermus</taxon>
    </lineage>
</organism>
<dbReference type="OrthoDB" id="125587at2"/>
<dbReference type="InterPro" id="IPR002347">
    <property type="entry name" value="SDR_fam"/>
</dbReference>
<comment type="caution">
    <text evidence="3">The sequence shown here is derived from an EMBL/GenBank/DDBJ whole genome shotgun (WGS) entry which is preliminary data.</text>
</comment>
<accession>A0A399EG92</accession>
<dbReference type="Proteomes" id="UP000265341">
    <property type="component" value="Unassembled WGS sequence"/>
</dbReference>
<reference evidence="3 4" key="1">
    <citation type="submission" date="2018-08" db="EMBL/GenBank/DDBJ databases">
        <title>Meiothermus roseus NBRC 110900 genome sequencing project.</title>
        <authorList>
            <person name="Da Costa M.S."/>
            <person name="Albuquerque L."/>
            <person name="Raposo P."/>
            <person name="Froufe H.J.C."/>
            <person name="Barroso C.S."/>
            <person name="Egas C."/>
        </authorList>
    </citation>
    <scope>NUCLEOTIDE SEQUENCE [LARGE SCALE GENOMIC DNA]</scope>
    <source>
        <strain evidence="3 4">NBRC 110900</strain>
    </source>
</reference>
<keyword evidence="4" id="KW-1185">Reference proteome</keyword>
<evidence type="ECO:0000256" key="2">
    <source>
        <dbReference type="ARBA" id="ARBA00023002"/>
    </source>
</evidence>
<dbReference type="AlphaFoldDB" id="A0A399EG92"/>
<evidence type="ECO:0000313" key="4">
    <source>
        <dbReference type="Proteomes" id="UP000265341"/>
    </source>
</evidence>
<protein>
    <submittedName>
        <fullName evidence="3">3-oxoacyl-[acyl-carrier-protein] reductase FabG</fullName>
        <ecNumber evidence="3">1.1.1.100</ecNumber>
    </submittedName>
</protein>